<protein>
    <submittedName>
        <fullName evidence="1">Uncharacterized protein</fullName>
    </submittedName>
</protein>
<gene>
    <name evidence="1" type="ORF">EXM22_15625</name>
</gene>
<keyword evidence="2" id="KW-1185">Reference proteome</keyword>
<organism evidence="1 2">
    <name type="scientific">Oceanispirochaeta crateris</name>
    <dbReference type="NCBI Taxonomy" id="2518645"/>
    <lineage>
        <taxon>Bacteria</taxon>
        <taxon>Pseudomonadati</taxon>
        <taxon>Spirochaetota</taxon>
        <taxon>Spirochaetia</taxon>
        <taxon>Spirochaetales</taxon>
        <taxon>Spirochaetaceae</taxon>
        <taxon>Oceanispirochaeta</taxon>
    </lineage>
</organism>
<evidence type="ECO:0000313" key="1">
    <source>
        <dbReference type="EMBL" id="QEN09335.1"/>
    </source>
</evidence>
<dbReference type="KEGG" id="ock:EXM22_15625"/>
<reference evidence="1 2" key="1">
    <citation type="submission" date="2019-02" db="EMBL/GenBank/DDBJ databases">
        <title>Complete Genome Sequence and Methylome Analysis of free living Spirochaetas.</title>
        <authorList>
            <person name="Fomenkov A."/>
            <person name="Dubinina G."/>
            <person name="Leshcheva N."/>
            <person name="Mikheeva N."/>
            <person name="Grabovich M."/>
            <person name="Vincze T."/>
            <person name="Roberts R.J."/>
        </authorList>
    </citation>
    <scope>NUCLEOTIDE SEQUENCE [LARGE SCALE GENOMIC DNA]</scope>
    <source>
        <strain evidence="1 2">K2</strain>
    </source>
</reference>
<proteinExistence type="predicted"/>
<evidence type="ECO:0000313" key="2">
    <source>
        <dbReference type="Proteomes" id="UP000324209"/>
    </source>
</evidence>
<dbReference type="OrthoDB" id="7375466at2"/>
<dbReference type="AlphaFoldDB" id="A0A5C1QML9"/>
<sequence>MFPDPLCVKIELEGLVFIRNLRTIPFLILLIFISCSQESPVIMNEGEGYSFESVNDGTILEPGSSVNVVLTEIGDRSTLVRVILEDELGEDIATVEIEPDLLKGLGLPMDLPSDLEDGVYHLRFEILDGDILLHEENRYLFIASGDYEIKSLETYPPGIKPGDNISARVVLSYPEGSDPWLRWSIDETLIQEGFLSELGLICDLTVPDVAGVYSLQVELFPIVPEDNQFSSSFRQSDLFVLSGEGDESAWAFTENRTYQYFIDFNDGMANKMNPSDVPQLVGSPTPFTIGNYSGISFGEEDGLIFDQYALPLDSTGKAEGFLMSMAFSYSYLPDKGVYNIFKTGDENTYFSVLYLAESREFLCEFSSYSRHFVSMLPVDQIYSSEAIYLEIDYMPGQGVASLSWKNQGETLVRDEGLPVSSLMEGQTVIGSNNEYLGFPMNWYTLGVSSKNEATDLLPQDGISNEKLNDMTLLYEKSQKRLTGLQVENAELGDGLATLEIHSIQGNDDNWVFILKSMDGQSLYSFSVPSESEGSPESVVISIINDNRGLFLSTSMDTGMNGPFEYQDLLNFEIIPENGSPEAMDGIDVIRLFRD</sequence>
<name>A0A5C1QML9_9SPIO</name>
<dbReference type="Proteomes" id="UP000324209">
    <property type="component" value="Chromosome"/>
</dbReference>
<dbReference type="EMBL" id="CP036150">
    <property type="protein sequence ID" value="QEN09335.1"/>
    <property type="molecule type" value="Genomic_DNA"/>
</dbReference>
<accession>A0A5C1QML9</accession>